<dbReference type="InterPro" id="IPR029058">
    <property type="entry name" value="AB_hydrolase_fold"/>
</dbReference>
<name>A0A1L7RMZ0_9ACTO</name>
<sequence length="354" mass="39147">MVQVLAKRAIRLCLDKDPGAALSVIDECGEVDFIEVEHGCYVSGSDNLMRVARTYGEIRPVVFALAEHGFFAYASDGRTTRFVHRRRIPSFWQPVRQGDMKVDESGLIYKLFLPEGVRIGSLVVVFSSMSNPFDKASLTRYFEPNFQSISKHLPDGVAVLRIADLDGVVGGFYLPTVNYPRRDWEVRALIDKVSAGLDLEPSRVVVYGASKGGTAALSQVLLGGFRGVVVDPILDDASYESRYNDTHWTRGGVFLNAKDVYFDRLVANSSAGDRFDDARLVLVSGVGSPLFSLVEGMSERLDDVGRRHLFVVSVDERIVDHPHVSVRTLRTVTGLLNMQVEGISVCPGRREIFG</sequence>
<organism evidence="1">
    <name type="scientific">Actinomyces succiniciruminis</name>
    <dbReference type="NCBI Taxonomy" id="1522002"/>
    <lineage>
        <taxon>Bacteria</taxon>
        <taxon>Bacillati</taxon>
        <taxon>Actinomycetota</taxon>
        <taxon>Actinomycetes</taxon>
        <taxon>Actinomycetales</taxon>
        <taxon>Actinomycetaceae</taxon>
        <taxon>Actinomyces</taxon>
    </lineage>
</organism>
<reference evidence="1" key="1">
    <citation type="submission" date="2014-07" db="EMBL/GenBank/DDBJ databases">
        <authorList>
            <person name="Zhang J.E."/>
            <person name="Yang H."/>
            <person name="Guo J."/>
            <person name="Deng Z."/>
            <person name="Luo H."/>
            <person name="Luo M."/>
            <person name="Zhao B."/>
        </authorList>
    </citation>
    <scope>NUCLEOTIDE SEQUENCE</scope>
    <source>
        <strain evidence="1">AM4</strain>
    </source>
</reference>
<evidence type="ECO:0000313" key="1">
    <source>
        <dbReference type="EMBL" id="CED91550.1"/>
    </source>
</evidence>
<dbReference type="GO" id="GO:0016787">
    <property type="term" value="F:hydrolase activity"/>
    <property type="evidence" value="ECO:0007669"/>
    <property type="project" value="UniProtKB-KW"/>
</dbReference>
<dbReference type="AlphaFoldDB" id="A0A1L7RMZ0"/>
<dbReference type="SUPFAM" id="SSF53474">
    <property type="entry name" value="alpha/beta-Hydrolases"/>
    <property type="match status" value="1"/>
</dbReference>
<accession>A0A1L7RMZ0</accession>
<protein>
    <submittedName>
        <fullName evidence="1">Alpha/beta hydrolase fold-3</fullName>
    </submittedName>
</protein>
<dbReference type="NCBIfam" id="NF033892">
    <property type="entry name" value="XcbB_CpsF_sero"/>
    <property type="match status" value="1"/>
</dbReference>
<gene>
    <name evidence="1" type="ORF">AAM4_1718</name>
</gene>
<keyword evidence="1" id="KW-0378">Hydrolase</keyword>
<dbReference type="RefSeq" id="WP_244671604.1">
    <property type="nucleotide sequence ID" value="NZ_LK995511.1"/>
</dbReference>
<proteinExistence type="predicted"/>
<dbReference type="ESTHER" id="9acto-a0a1l7rmz0">
    <property type="family name" value="XcbB_CpsF_sero"/>
</dbReference>
<dbReference type="EMBL" id="LK995511">
    <property type="protein sequence ID" value="CED91550.1"/>
    <property type="molecule type" value="Genomic_DNA"/>
</dbReference>